<organism evidence="2 3">
    <name type="scientific">Paraburkholderia fungorum</name>
    <dbReference type="NCBI Taxonomy" id="134537"/>
    <lineage>
        <taxon>Bacteria</taxon>
        <taxon>Pseudomonadati</taxon>
        <taxon>Pseudomonadota</taxon>
        <taxon>Betaproteobacteria</taxon>
        <taxon>Burkholderiales</taxon>
        <taxon>Burkholderiaceae</taxon>
        <taxon>Paraburkholderia</taxon>
    </lineage>
</organism>
<evidence type="ECO:0000313" key="2">
    <source>
        <dbReference type="EMBL" id="RKF46658.1"/>
    </source>
</evidence>
<accession>A0A3R7HHU5</accession>
<dbReference type="AlphaFoldDB" id="A0A3R7HHU5"/>
<dbReference type="Proteomes" id="UP000283709">
    <property type="component" value="Unassembled WGS sequence"/>
</dbReference>
<protein>
    <submittedName>
        <fullName evidence="2">Uncharacterized protein</fullName>
    </submittedName>
</protein>
<feature type="region of interest" description="Disordered" evidence="1">
    <location>
        <begin position="1"/>
        <end position="58"/>
    </location>
</feature>
<dbReference type="EMBL" id="MCAS01000012">
    <property type="protein sequence ID" value="RKF46658.1"/>
    <property type="molecule type" value="Genomic_DNA"/>
</dbReference>
<reference evidence="2 3" key="1">
    <citation type="submission" date="2016-07" db="EMBL/GenBank/DDBJ databases">
        <title>Genome analysis of Burkholderia fungorum ES3-20.</title>
        <authorList>
            <person name="Xu D."/>
            <person name="Yao R."/>
            <person name="Zheng S."/>
        </authorList>
    </citation>
    <scope>NUCLEOTIDE SEQUENCE [LARGE SCALE GENOMIC DNA]</scope>
    <source>
        <strain evidence="2 3">ES3-20</strain>
    </source>
</reference>
<feature type="compositionally biased region" description="Pro residues" evidence="1">
    <location>
        <begin position="1"/>
        <end position="11"/>
    </location>
</feature>
<evidence type="ECO:0000256" key="1">
    <source>
        <dbReference type="SAM" id="MobiDB-lite"/>
    </source>
</evidence>
<feature type="compositionally biased region" description="Pro residues" evidence="1">
    <location>
        <begin position="31"/>
        <end position="42"/>
    </location>
</feature>
<evidence type="ECO:0000313" key="3">
    <source>
        <dbReference type="Proteomes" id="UP000283709"/>
    </source>
</evidence>
<feature type="compositionally biased region" description="Low complexity" evidence="1">
    <location>
        <begin position="12"/>
        <end position="30"/>
    </location>
</feature>
<proteinExistence type="predicted"/>
<gene>
    <name evidence="2" type="ORF">BCY88_03375</name>
</gene>
<comment type="caution">
    <text evidence="2">The sequence shown here is derived from an EMBL/GenBank/DDBJ whole genome shotgun (WGS) entry which is preliminary data.</text>
</comment>
<sequence>MDPFAEPPAPTPVDDVPLPLLPCEPEVDAVPKPPAAAAPIPPDAREPPSSCLQPSASNNGQVIGNACATISFAESAAGAV</sequence>
<name>A0A3R7HHU5_9BURK</name>